<dbReference type="KEGG" id="sla:SERLADRAFT_463694"/>
<dbReference type="RefSeq" id="XP_007316697.1">
    <property type="nucleotide sequence ID" value="XM_007316635.1"/>
</dbReference>
<sequence>MPFTQHGQNANAKIATYNDVAGDQTNNNKTDNSVHTNSGNTTTVNNNNSGNNSSVTQTMRGSGRQTVRR</sequence>
<reference evidence="2" key="1">
    <citation type="submission" date="2011-04" db="EMBL/GenBank/DDBJ databases">
        <title>Evolution of plant cell wall degrading machinery underlies the functional diversity of forest fungi.</title>
        <authorList>
            <consortium name="US DOE Joint Genome Institute (JGI-PGF)"/>
            <person name="Eastwood D.C."/>
            <person name="Floudas D."/>
            <person name="Binder M."/>
            <person name="Majcherczyk A."/>
            <person name="Schneider P."/>
            <person name="Aerts A."/>
            <person name="Asiegbu F.O."/>
            <person name="Baker S.E."/>
            <person name="Barry K."/>
            <person name="Bendiksby M."/>
            <person name="Blumentritt M."/>
            <person name="Coutinho P.M."/>
            <person name="Cullen D."/>
            <person name="Cullen D."/>
            <person name="Gathman A."/>
            <person name="Goodell B."/>
            <person name="Henrissat B."/>
            <person name="Ihrmark K."/>
            <person name="Kauserud H."/>
            <person name="Kohler A."/>
            <person name="LaButti K."/>
            <person name="Lapidus A."/>
            <person name="Lavin J.L."/>
            <person name="Lee Y.-H."/>
            <person name="Lindquist E."/>
            <person name="Lilly W."/>
            <person name="Lucas S."/>
            <person name="Morin E."/>
            <person name="Murat C."/>
            <person name="Oguiza J.A."/>
            <person name="Park J."/>
            <person name="Pisabarro A.G."/>
            <person name="Riley R."/>
            <person name="Rosling A."/>
            <person name="Salamov A."/>
            <person name="Schmidt O."/>
            <person name="Schmutz J."/>
            <person name="Skrede I."/>
            <person name="Stenlid J."/>
            <person name="Wiebenga A."/>
            <person name="Xie X."/>
            <person name="Kues U."/>
            <person name="Hibbett D.S."/>
            <person name="Hoffmeister D."/>
            <person name="Hogberg N."/>
            <person name="Martin F."/>
            <person name="Grigoriev I.V."/>
            <person name="Watkinson S.C."/>
        </authorList>
    </citation>
    <scope>NUCLEOTIDE SEQUENCE</scope>
    <source>
        <strain evidence="2">S7.9</strain>
    </source>
</reference>
<protein>
    <submittedName>
        <fullName evidence="2">Uncharacterized protein</fullName>
    </submittedName>
</protein>
<name>F8NQ45_SERL9</name>
<dbReference type="GeneID" id="18818609"/>
<gene>
    <name evidence="2" type="ORF">SERLADRAFT_463694</name>
</gene>
<accession>F8NQ45</accession>
<feature type="compositionally biased region" description="Polar residues" evidence="1">
    <location>
        <begin position="57"/>
        <end position="69"/>
    </location>
</feature>
<evidence type="ECO:0000313" key="2">
    <source>
        <dbReference type="EMBL" id="EGO26524.1"/>
    </source>
</evidence>
<evidence type="ECO:0000256" key="1">
    <source>
        <dbReference type="SAM" id="MobiDB-lite"/>
    </source>
</evidence>
<feature type="compositionally biased region" description="Low complexity" evidence="1">
    <location>
        <begin position="33"/>
        <end position="56"/>
    </location>
</feature>
<feature type="region of interest" description="Disordered" evidence="1">
    <location>
        <begin position="20"/>
        <end position="69"/>
    </location>
</feature>
<dbReference type="AlphaFoldDB" id="F8NQ45"/>
<dbReference type="EMBL" id="GL945432">
    <property type="protein sequence ID" value="EGO26524.1"/>
    <property type="molecule type" value="Genomic_DNA"/>
</dbReference>
<organism>
    <name type="scientific">Serpula lacrymans var. lacrymans (strain S7.9)</name>
    <name type="common">Dry rot fungus</name>
    <dbReference type="NCBI Taxonomy" id="578457"/>
    <lineage>
        <taxon>Eukaryota</taxon>
        <taxon>Fungi</taxon>
        <taxon>Dikarya</taxon>
        <taxon>Basidiomycota</taxon>
        <taxon>Agaricomycotina</taxon>
        <taxon>Agaricomycetes</taxon>
        <taxon>Agaricomycetidae</taxon>
        <taxon>Boletales</taxon>
        <taxon>Coniophorineae</taxon>
        <taxon>Serpulaceae</taxon>
        <taxon>Serpula</taxon>
    </lineage>
</organism>
<proteinExistence type="predicted"/>
<dbReference type="OrthoDB" id="2675955at2759"/>
<dbReference type="HOGENOM" id="CLU_199251_0_0_1"/>
<dbReference type="Proteomes" id="UP000008064">
    <property type="component" value="Unassembled WGS sequence"/>
</dbReference>